<evidence type="ECO:0000313" key="1">
    <source>
        <dbReference type="EMBL" id="AZV79332.1"/>
    </source>
</evidence>
<dbReference type="AlphaFoldDB" id="A0A3T0N5S7"/>
<organism evidence="1 2">
    <name type="scientific">Parasedimentitalea marina</name>
    <dbReference type="NCBI Taxonomy" id="2483033"/>
    <lineage>
        <taxon>Bacteria</taxon>
        <taxon>Pseudomonadati</taxon>
        <taxon>Pseudomonadota</taxon>
        <taxon>Alphaproteobacteria</taxon>
        <taxon>Rhodobacterales</taxon>
        <taxon>Paracoccaceae</taxon>
        <taxon>Parasedimentitalea</taxon>
    </lineage>
</organism>
<dbReference type="Gene3D" id="2.40.360.10">
    <property type="entry name" value="YmcC-like"/>
    <property type="match status" value="1"/>
</dbReference>
<accession>A0A3T0N5S7</accession>
<proteinExistence type="predicted"/>
<dbReference type="SUPFAM" id="SSF159270">
    <property type="entry name" value="YmcC-like"/>
    <property type="match status" value="1"/>
</dbReference>
<evidence type="ECO:0000313" key="2">
    <source>
        <dbReference type="Proteomes" id="UP000283063"/>
    </source>
</evidence>
<dbReference type="Proteomes" id="UP000283063">
    <property type="component" value="Chromosome"/>
</dbReference>
<gene>
    <name evidence="1" type="ORF">EBB79_16580</name>
</gene>
<dbReference type="OrthoDB" id="6237231at2"/>
<sequence>MGALFPMRLLTLTLAAVTLVSCTNTSDDFDQLSGFLRPGQQQPVARSEPLIRANVPRLQVSFPTTERAGVMLLEGTRDGVDTWLSADGGTLIMQRGMLRGSRGFGQGLLSSDISEALEFVFSGQEGTAHRFHTYLNGNDETATRTYICRIENRGPRVTTIGGIVIDARLMAEECQSLDQQFQNLYWVRNSDNLIVQSSQWLGDFIGAVNTRVIPQL</sequence>
<keyword evidence="1" id="KW-0449">Lipoprotein</keyword>
<dbReference type="InterPro" id="IPR023373">
    <property type="entry name" value="YmcC_sf"/>
</dbReference>
<dbReference type="Pfam" id="PF11102">
    <property type="entry name" value="YjbF"/>
    <property type="match status" value="1"/>
</dbReference>
<dbReference type="InterPro" id="IPR021308">
    <property type="entry name" value="GfcB"/>
</dbReference>
<reference evidence="1 2" key="1">
    <citation type="submission" date="2018-10" db="EMBL/GenBank/DDBJ databases">
        <title>Parasedimentitalea marina sp. nov., a psychrophilic bacterium isolated from deep seawater of the New Britain Trench.</title>
        <authorList>
            <person name="Cao J."/>
        </authorList>
    </citation>
    <scope>NUCLEOTIDE SEQUENCE [LARGE SCALE GENOMIC DNA]</scope>
    <source>
        <strain evidence="1 2">W43</strain>
    </source>
</reference>
<dbReference type="EMBL" id="CP033219">
    <property type="protein sequence ID" value="AZV79332.1"/>
    <property type="molecule type" value="Genomic_DNA"/>
</dbReference>
<dbReference type="KEGG" id="sedi:EBB79_16580"/>
<name>A0A3T0N5S7_9RHOB</name>
<keyword evidence="2" id="KW-1185">Reference proteome</keyword>
<protein>
    <submittedName>
        <fullName evidence="1">YjbF family lipoprotein</fullName>
    </submittedName>
</protein>